<dbReference type="Proteomes" id="UP000326067">
    <property type="component" value="Unassembled WGS sequence"/>
</dbReference>
<feature type="chain" id="PRO_5022736713" description="DUF1190 domain-containing protein" evidence="2">
    <location>
        <begin position="26"/>
        <end position="235"/>
    </location>
</feature>
<reference evidence="3 4" key="1">
    <citation type="submission" date="2019-09" db="EMBL/GenBank/DDBJ databases">
        <authorList>
            <person name="Chandra G."/>
            <person name="Truman W A."/>
        </authorList>
    </citation>
    <scope>NUCLEOTIDE SEQUENCE [LARGE SCALE GENOMIC DNA]</scope>
    <source>
        <strain evidence="3">PS847</strain>
    </source>
</reference>
<name>A0A5E7PM43_PSEFL</name>
<feature type="compositionally biased region" description="Polar residues" evidence="1">
    <location>
        <begin position="173"/>
        <end position="194"/>
    </location>
</feature>
<organism evidence="3 4">
    <name type="scientific">Pseudomonas fluorescens</name>
    <dbReference type="NCBI Taxonomy" id="294"/>
    <lineage>
        <taxon>Bacteria</taxon>
        <taxon>Pseudomonadati</taxon>
        <taxon>Pseudomonadota</taxon>
        <taxon>Gammaproteobacteria</taxon>
        <taxon>Pseudomonadales</taxon>
        <taxon>Pseudomonadaceae</taxon>
        <taxon>Pseudomonas</taxon>
    </lineage>
</organism>
<accession>A0A5E7PM43</accession>
<dbReference type="Pfam" id="PF06693">
    <property type="entry name" value="DUF1190"/>
    <property type="match status" value="1"/>
</dbReference>
<feature type="region of interest" description="Disordered" evidence="1">
    <location>
        <begin position="164"/>
        <end position="235"/>
    </location>
</feature>
<sequence length="235" mass="24665" precursor="true">MKRSKYVQLSLAASVAMAISGEAAALDQPRNFQSVEQCVDAEVAADLCSSAYVAALNEHRRIAPAYTDKAKCDADFAAGWCQKNSDGRFVPKLGGFKVPGNAETPQDLDAIANSQMPAGETTTTTSSSASHGGSHYSGGSGGGGNGWLTGWLIGNAMSNNAERTVYRDRETRQPYNTSTQYRRADTTSRSQSDYESSKSKPVNVASSTSRGGFGSQSSARSGWGGWGSSSGRSSS</sequence>
<dbReference type="RefSeq" id="WP_150638808.1">
    <property type="nucleotide sequence ID" value="NZ_CABVIC010000011.1"/>
</dbReference>
<evidence type="ECO:0008006" key="5">
    <source>
        <dbReference type="Google" id="ProtNLM"/>
    </source>
</evidence>
<dbReference type="InterPro" id="IPR009576">
    <property type="entry name" value="Biofilm_formation_YgiB"/>
</dbReference>
<keyword evidence="2" id="KW-0732">Signal</keyword>
<evidence type="ECO:0000256" key="2">
    <source>
        <dbReference type="SAM" id="SignalP"/>
    </source>
</evidence>
<proteinExistence type="predicted"/>
<feature type="region of interest" description="Disordered" evidence="1">
    <location>
        <begin position="117"/>
        <end position="140"/>
    </location>
</feature>
<evidence type="ECO:0000313" key="3">
    <source>
        <dbReference type="EMBL" id="VVP50048.1"/>
    </source>
</evidence>
<dbReference type="AlphaFoldDB" id="A0A5E7PM43"/>
<feature type="compositionally biased region" description="Low complexity" evidence="1">
    <location>
        <begin position="119"/>
        <end position="134"/>
    </location>
</feature>
<dbReference type="EMBL" id="CABVIC010000011">
    <property type="protein sequence ID" value="VVP50048.1"/>
    <property type="molecule type" value="Genomic_DNA"/>
</dbReference>
<protein>
    <recommendedName>
        <fullName evidence="5">DUF1190 domain-containing protein</fullName>
    </recommendedName>
</protein>
<gene>
    <name evidence="3" type="ORF">PS847_05313</name>
</gene>
<evidence type="ECO:0000313" key="4">
    <source>
        <dbReference type="Proteomes" id="UP000326067"/>
    </source>
</evidence>
<feature type="signal peptide" evidence="2">
    <location>
        <begin position="1"/>
        <end position="25"/>
    </location>
</feature>
<evidence type="ECO:0000256" key="1">
    <source>
        <dbReference type="SAM" id="MobiDB-lite"/>
    </source>
</evidence>